<reference evidence="1" key="1">
    <citation type="submission" date="2024-11" db="EMBL/GenBank/DDBJ databases">
        <title>Sequencing of Borrelia variable plasmids from multiple Borrelia sensu lato isolates.</title>
        <authorList>
            <person name="Mongodin E.F."/>
            <person name="Rudenko N."/>
            <person name="Fraser C.M."/>
            <person name="Schutzer S."/>
            <person name="Luft B."/>
            <person name="Morgan R."/>
            <person name="Casjens S."/>
            <person name="Qiu W."/>
        </authorList>
    </citation>
    <scope>NUCLEOTIDE SEQUENCE</scope>
    <source>
        <strain evidence="1">PotiB3</strain>
    </source>
</reference>
<gene>
    <name evidence="1" type="ORF">QIA44_05030</name>
</gene>
<keyword evidence="2" id="KW-1185">Reference proteome</keyword>
<name>A0ACD5GMW4_9SPIR</name>
<dbReference type="Proteomes" id="UP001301963">
    <property type="component" value="Plasmid lp25"/>
</dbReference>
<organism evidence="1 2">
    <name type="scientific">Borreliella lusitaniae</name>
    <dbReference type="NCBI Taxonomy" id="100177"/>
    <lineage>
        <taxon>Bacteria</taxon>
        <taxon>Pseudomonadati</taxon>
        <taxon>Spirochaetota</taxon>
        <taxon>Spirochaetia</taxon>
        <taxon>Spirochaetales</taxon>
        <taxon>Borreliaceae</taxon>
        <taxon>Borreliella</taxon>
    </lineage>
</organism>
<evidence type="ECO:0000313" key="1">
    <source>
        <dbReference type="EMBL" id="XPK47099.1"/>
    </source>
</evidence>
<sequence length="228" mass="25638">MITQKDYLEVKKRLKNTKTRIQFKNGDKIDSPGYVGSIGEPILLKDKLTFSICDGKNIGDRKEYEITKDVPNLDSLNEHLEHMVLFFLEKTPIGTLTSKFATAGSILTRSKLIETFTNTNKFCIPDGRNLPSNCYASKVLGIYSAPNLSGKFTRHYDPSNSRSLGNTQSDTFKNHSHAIDNSNINFQGDTVIVVATIHRDANWYWSTGNTNFFTQVDLGDDIGVNIYQ</sequence>
<protein>
    <submittedName>
        <fullName evidence="1">Uncharacterized protein</fullName>
    </submittedName>
</protein>
<accession>A0ACD5GMW4</accession>
<geneLocation type="plasmid" evidence="1 2">
    <name>lp25</name>
</geneLocation>
<proteinExistence type="predicted"/>
<evidence type="ECO:0000313" key="2">
    <source>
        <dbReference type="Proteomes" id="UP001301963"/>
    </source>
</evidence>
<keyword evidence="1" id="KW-0614">Plasmid</keyword>
<dbReference type="EMBL" id="CP179538">
    <property type="protein sequence ID" value="XPK47099.1"/>
    <property type="molecule type" value="Genomic_DNA"/>
</dbReference>